<dbReference type="AlphaFoldDB" id="A0AAD8I822"/>
<gene>
    <name evidence="9" type="ORF">POM88_027573</name>
</gene>
<evidence type="ECO:0000256" key="4">
    <source>
        <dbReference type="ARBA" id="ARBA00023163"/>
    </source>
</evidence>
<evidence type="ECO:0000256" key="3">
    <source>
        <dbReference type="ARBA" id="ARBA00023125"/>
    </source>
</evidence>
<feature type="region of interest" description="Disordered" evidence="7">
    <location>
        <begin position="402"/>
        <end position="421"/>
    </location>
</feature>
<dbReference type="Gene3D" id="2.170.150.80">
    <property type="entry name" value="NAC domain"/>
    <property type="match status" value="1"/>
</dbReference>
<reference evidence="9" key="2">
    <citation type="submission" date="2023-05" db="EMBL/GenBank/DDBJ databases">
        <authorList>
            <person name="Schelkunov M.I."/>
        </authorList>
    </citation>
    <scope>NUCLEOTIDE SEQUENCE</scope>
    <source>
        <strain evidence="9">Hsosn_3</strain>
        <tissue evidence="9">Leaf</tissue>
    </source>
</reference>
<evidence type="ECO:0000256" key="5">
    <source>
        <dbReference type="ARBA" id="ARBA00023242"/>
    </source>
</evidence>
<evidence type="ECO:0000256" key="2">
    <source>
        <dbReference type="ARBA" id="ARBA00023015"/>
    </source>
</evidence>
<accession>A0AAD8I822</accession>
<evidence type="ECO:0000313" key="10">
    <source>
        <dbReference type="Proteomes" id="UP001237642"/>
    </source>
</evidence>
<sequence length="421" mass="48490">MEKCGQSCILEHADIGFNFRPSGQDICEFYLKLKIQGKELPCTHMIANQNLFEDHSTPWEILKSDDSCWSLSTESSNTGSKNRKTKKVMYVFTMLKKKGERVLRRAGCGTWTGQNKKEVKNNQGGLIGYDRLLTFKVLDAVKKTNADRGNWTMHEYSLHPNDYNYAICKITKEENGRDEKLVGSDVVLQGFPHHQNMSNQAEPQADPLLDEEWSSYTETLNKILEPQEEAVEREAGDQMDALALKVLSDGNIFNKLAEPEGKEEQEQQGLLVEQEGQQVLLVEQEEQQVLPVAVEQEEQQVLLVEQEGQQVLLVEQEAQQVLLVEHEEQQVLLVEQEEQQVLLVEQEEQLLSAEQEEQRQERERISFITHLATNFNYYYGLQQQLEGGEIYSLGKRKNRSYHEDELSNNRKQQHTFVSSLN</sequence>
<proteinExistence type="predicted"/>
<dbReference type="InterPro" id="IPR003441">
    <property type="entry name" value="NAC-dom"/>
</dbReference>
<dbReference type="SUPFAM" id="SSF101941">
    <property type="entry name" value="NAC domain"/>
    <property type="match status" value="1"/>
</dbReference>
<organism evidence="9 10">
    <name type="scientific">Heracleum sosnowskyi</name>
    <dbReference type="NCBI Taxonomy" id="360622"/>
    <lineage>
        <taxon>Eukaryota</taxon>
        <taxon>Viridiplantae</taxon>
        <taxon>Streptophyta</taxon>
        <taxon>Embryophyta</taxon>
        <taxon>Tracheophyta</taxon>
        <taxon>Spermatophyta</taxon>
        <taxon>Magnoliopsida</taxon>
        <taxon>eudicotyledons</taxon>
        <taxon>Gunneridae</taxon>
        <taxon>Pentapetalae</taxon>
        <taxon>asterids</taxon>
        <taxon>campanulids</taxon>
        <taxon>Apiales</taxon>
        <taxon>Apiaceae</taxon>
        <taxon>Apioideae</taxon>
        <taxon>apioid superclade</taxon>
        <taxon>Tordylieae</taxon>
        <taxon>Tordyliinae</taxon>
        <taxon>Heracleum</taxon>
    </lineage>
</organism>
<dbReference type="InterPro" id="IPR036093">
    <property type="entry name" value="NAC_dom_sf"/>
</dbReference>
<dbReference type="GO" id="GO:0003677">
    <property type="term" value="F:DNA binding"/>
    <property type="evidence" value="ECO:0007669"/>
    <property type="project" value="UniProtKB-KW"/>
</dbReference>
<keyword evidence="10" id="KW-1185">Reference proteome</keyword>
<dbReference type="GO" id="GO:0005634">
    <property type="term" value="C:nucleus"/>
    <property type="evidence" value="ECO:0007669"/>
    <property type="project" value="UniProtKB-SubCell"/>
</dbReference>
<evidence type="ECO:0000259" key="8">
    <source>
        <dbReference type="PROSITE" id="PS51005"/>
    </source>
</evidence>
<evidence type="ECO:0000313" key="9">
    <source>
        <dbReference type="EMBL" id="KAK1380829.1"/>
    </source>
</evidence>
<feature type="coiled-coil region" evidence="6">
    <location>
        <begin position="334"/>
        <end position="364"/>
    </location>
</feature>
<dbReference type="PROSITE" id="PS51005">
    <property type="entry name" value="NAC"/>
    <property type="match status" value="1"/>
</dbReference>
<dbReference type="GO" id="GO:0006355">
    <property type="term" value="P:regulation of DNA-templated transcription"/>
    <property type="evidence" value="ECO:0007669"/>
    <property type="project" value="InterPro"/>
</dbReference>
<keyword evidence="6" id="KW-0175">Coiled coil</keyword>
<dbReference type="Pfam" id="PF02365">
    <property type="entry name" value="NAM"/>
    <property type="match status" value="1"/>
</dbReference>
<dbReference type="Proteomes" id="UP001237642">
    <property type="component" value="Unassembled WGS sequence"/>
</dbReference>
<protein>
    <submittedName>
        <fullName evidence="9">NAC domain-containing protein</fullName>
    </submittedName>
</protein>
<keyword evidence="5" id="KW-0539">Nucleus</keyword>
<evidence type="ECO:0000256" key="7">
    <source>
        <dbReference type="SAM" id="MobiDB-lite"/>
    </source>
</evidence>
<feature type="domain" description="NAC" evidence="8">
    <location>
        <begin position="13"/>
        <end position="173"/>
    </location>
</feature>
<comment type="caution">
    <text evidence="9">The sequence shown here is derived from an EMBL/GenBank/DDBJ whole genome shotgun (WGS) entry which is preliminary data.</text>
</comment>
<evidence type="ECO:0000256" key="1">
    <source>
        <dbReference type="ARBA" id="ARBA00004123"/>
    </source>
</evidence>
<keyword evidence="4" id="KW-0804">Transcription</keyword>
<comment type="subcellular location">
    <subcellularLocation>
        <location evidence="1">Nucleus</location>
    </subcellularLocation>
</comment>
<evidence type="ECO:0000256" key="6">
    <source>
        <dbReference type="SAM" id="Coils"/>
    </source>
</evidence>
<dbReference type="EMBL" id="JAUIZM010000006">
    <property type="protein sequence ID" value="KAK1380829.1"/>
    <property type="molecule type" value="Genomic_DNA"/>
</dbReference>
<dbReference type="PANTHER" id="PTHR31989">
    <property type="entry name" value="NAC DOMAIN-CONTAINING PROTEIN 82-RELATED"/>
    <property type="match status" value="1"/>
</dbReference>
<keyword evidence="3" id="KW-0238">DNA-binding</keyword>
<reference evidence="9" key="1">
    <citation type="submission" date="2023-02" db="EMBL/GenBank/DDBJ databases">
        <title>Genome of toxic invasive species Heracleum sosnowskyi carries increased number of genes despite the absence of recent whole-genome duplications.</title>
        <authorList>
            <person name="Schelkunov M."/>
            <person name="Shtratnikova V."/>
            <person name="Makarenko M."/>
            <person name="Klepikova A."/>
            <person name="Omelchenko D."/>
            <person name="Novikova G."/>
            <person name="Obukhova E."/>
            <person name="Bogdanov V."/>
            <person name="Penin A."/>
            <person name="Logacheva M."/>
        </authorList>
    </citation>
    <scope>NUCLEOTIDE SEQUENCE</scope>
    <source>
        <strain evidence="9">Hsosn_3</strain>
        <tissue evidence="9">Leaf</tissue>
    </source>
</reference>
<name>A0AAD8I822_9APIA</name>
<keyword evidence="2" id="KW-0805">Transcription regulation</keyword>